<evidence type="ECO:0008006" key="3">
    <source>
        <dbReference type="Google" id="ProtNLM"/>
    </source>
</evidence>
<evidence type="ECO:0000313" key="2">
    <source>
        <dbReference type="Proteomes" id="UP000193738"/>
    </source>
</evidence>
<protein>
    <recommendedName>
        <fullName evidence="3">PE family protein</fullName>
    </recommendedName>
</protein>
<accession>A0A1X1V7U7</accession>
<gene>
    <name evidence="1" type="ORF">AWC07_13925</name>
</gene>
<name>A0A1X1V7U7_MYCGS</name>
<dbReference type="AlphaFoldDB" id="A0A1X1V7U7"/>
<comment type="caution">
    <text evidence="1">The sequence shown here is derived from an EMBL/GenBank/DDBJ whole genome shotgun (WGS) entry which is preliminary data.</text>
</comment>
<keyword evidence="2" id="KW-1185">Reference proteome</keyword>
<evidence type="ECO:0000313" key="1">
    <source>
        <dbReference type="EMBL" id="ORV65141.1"/>
    </source>
</evidence>
<proteinExistence type="predicted"/>
<dbReference type="Proteomes" id="UP000193738">
    <property type="component" value="Unassembled WGS sequence"/>
</dbReference>
<dbReference type="RefSeq" id="WP_036408801.1">
    <property type="nucleotide sequence ID" value="NZ_LQOX01000125.1"/>
</dbReference>
<reference evidence="1 2" key="1">
    <citation type="submission" date="2016-01" db="EMBL/GenBank/DDBJ databases">
        <title>The new phylogeny of the genus Mycobacterium.</title>
        <authorList>
            <person name="Tarcisio F."/>
            <person name="Conor M."/>
            <person name="Antonella G."/>
            <person name="Elisabetta G."/>
            <person name="Giulia F.S."/>
            <person name="Sara T."/>
            <person name="Anna F."/>
            <person name="Clotilde B."/>
            <person name="Roberto B."/>
            <person name="Veronica D.S."/>
            <person name="Fabio R."/>
            <person name="Monica P."/>
            <person name="Olivier J."/>
            <person name="Enrico T."/>
            <person name="Nicola S."/>
        </authorList>
    </citation>
    <scope>NUCLEOTIDE SEQUENCE [LARGE SCALE GENOMIC DNA]</scope>
    <source>
        <strain evidence="1 2">DSM 43505</strain>
    </source>
</reference>
<dbReference type="EMBL" id="LQOX01000125">
    <property type="protein sequence ID" value="ORV65141.1"/>
    <property type="molecule type" value="Genomic_DNA"/>
</dbReference>
<organism evidence="1 2">
    <name type="scientific">Mycobacterium gastri</name>
    <dbReference type="NCBI Taxonomy" id="1777"/>
    <lineage>
        <taxon>Bacteria</taxon>
        <taxon>Bacillati</taxon>
        <taxon>Actinomycetota</taxon>
        <taxon>Actinomycetes</taxon>
        <taxon>Mycobacteriales</taxon>
        <taxon>Mycobacteriaceae</taxon>
        <taxon>Mycobacterium</taxon>
    </lineage>
</organism>
<sequence>MEQGPLRIDVGQLEATACQWSQRSAELAVLAPPLPGQPFQPTAVAVGSAHAAVDLAAAALAARTQATASTVQAGATGYASNEATAVAEMAAVQARLV</sequence>